<dbReference type="WBParaSite" id="PgR088_g008_t05">
    <property type="protein sequence ID" value="PgR088_g008_t05"/>
    <property type="gene ID" value="PgR088_g008"/>
</dbReference>
<feature type="compositionally biased region" description="Polar residues" evidence="1">
    <location>
        <begin position="125"/>
        <end position="135"/>
    </location>
</feature>
<feature type="chain" id="PRO_5037157270" evidence="2">
    <location>
        <begin position="30"/>
        <end position="151"/>
    </location>
</feature>
<accession>A0A915C535</accession>
<keyword evidence="2" id="KW-0732">Signal</keyword>
<dbReference type="Proteomes" id="UP000887569">
    <property type="component" value="Unplaced"/>
</dbReference>
<protein>
    <submittedName>
        <fullName evidence="4">Pepsin inhibitor-3-like repeated domain-containing protein</fullName>
    </submittedName>
</protein>
<name>A0A915C535_PARUN</name>
<feature type="region of interest" description="Disordered" evidence="1">
    <location>
        <begin position="125"/>
        <end position="151"/>
    </location>
</feature>
<evidence type="ECO:0000313" key="3">
    <source>
        <dbReference type="Proteomes" id="UP000887569"/>
    </source>
</evidence>
<evidence type="ECO:0000256" key="1">
    <source>
        <dbReference type="SAM" id="MobiDB-lite"/>
    </source>
</evidence>
<evidence type="ECO:0000313" key="4">
    <source>
        <dbReference type="WBParaSite" id="PgR088_g008_t05"/>
    </source>
</evidence>
<evidence type="ECO:0000256" key="2">
    <source>
        <dbReference type="SAM" id="SignalP"/>
    </source>
</evidence>
<dbReference type="InterPro" id="IPR038412">
    <property type="entry name" value="Pepsin-I3_sf"/>
</dbReference>
<keyword evidence="3" id="KW-1185">Reference proteome</keyword>
<feature type="compositionally biased region" description="Pro residues" evidence="1">
    <location>
        <begin position="142"/>
        <end position="151"/>
    </location>
</feature>
<organism evidence="3 4">
    <name type="scientific">Parascaris univalens</name>
    <name type="common">Nematode worm</name>
    <dbReference type="NCBI Taxonomy" id="6257"/>
    <lineage>
        <taxon>Eukaryota</taxon>
        <taxon>Metazoa</taxon>
        <taxon>Ecdysozoa</taxon>
        <taxon>Nematoda</taxon>
        <taxon>Chromadorea</taxon>
        <taxon>Rhabditida</taxon>
        <taxon>Spirurina</taxon>
        <taxon>Ascaridomorpha</taxon>
        <taxon>Ascaridoidea</taxon>
        <taxon>Ascarididae</taxon>
        <taxon>Parascaris</taxon>
    </lineage>
</organism>
<dbReference type="AlphaFoldDB" id="A0A915C535"/>
<reference evidence="4" key="1">
    <citation type="submission" date="2022-11" db="UniProtKB">
        <authorList>
            <consortium name="WormBaseParasite"/>
        </authorList>
    </citation>
    <scope>IDENTIFICATION</scope>
</reference>
<sequence>VNISLRFSRKFWMLVRRLILVFLASTNDAFSFFSSSSYSLEIVSSNTTCIVENGKLVVNGETRANLTEPQLQELKEYERKINEWSKWSITKTLESFAEMFARIFGSDGLLWNGFGLWGGTENGNASTPLSSTTAAPNEPNKFPDPPSFCQV</sequence>
<dbReference type="Gene3D" id="3.30.1120.50">
    <property type="entry name" value="Pepsin inhibitor-3"/>
    <property type="match status" value="1"/>
</dbReference>
<proteinExistence type="predicted"/>
<feature type="signal peptide" evidence="2">
    <location>
        <begin position="1"/>
        <end position="29"/>
    </location>
</feature>